<name>A0A9P6G7W7_9PLEO</name>
<dbReference type="EMBL" id="WJXW01000014">
    <property type="protein sequence ID" value="KAF9730527.1"/>
    <property type="molecule type" value="Genomic_DNA"/>
</dbReference>
<evidence type="ECO:0000313" key="4">
    <source>
        <dbReference type="EMBL" id="KAF9730527.1"/>
    </source>
</evidence>
<dbReference type="Pfam" id="PF00172">
    <property type="entry name" value="Zn_clus"/>
    <property type="match status" value="1"/>
</dbReference>
<keyword evidence="5" id="KW-1185">Reference proteome</keyword>
<dbReference type="Proteomes" id="UP000756921">
    <property type="component" value="Unassembled WGS sequence"/>
</dbReference>
<feature type="region of interest" description="Disordered" evidence="2">
    <location>
        <begin position="230"/>
        <end position="252"/>
    </location>
</feature>
<feature type="compositionally biased region" description="Low complexity" evidence="2">
    <location>
        <begin position="688"/>
        <end position="708"/>
    </location>
</feature>
<dbReference type="PROSITE" id="PS50048">
    <property type="entry name" value="ZN2_CY6_FUNGAL_2"/>
    <property type="match status" value="1"/>
</dbReference>
<evidence type="ECO:0000256" key="2">
    <source>
        <dbReference type="SAM" id="MobiDB-lite"/>
    </source>
</evidence>
<gene>
    <name evidence="4" type="ORF">PMIN01_11396</name>
</gene>
<proteinExistence type="predicted"/>
<feature type="compositionally biased region" description="Polar residues" evidence="2">
    <location>
        <begin position="326"/>
        <end position="349"/>
    </location>
</feature>
<dbReference type="CDD" id="cd00067">
    <property type="entry name" value="GAL4"/>
    <property type="match status" value="1"/>
</dbReference>
<feature type="region of interest" description="Disordered" evidence="2">
    <location>
        <begin position="279"/>
        <end position="372"/>
    </location>
</feature>
<evidence type="ECO:0000313" key="5">
    <source>
        <dbReference type="Proteomes" id="UP000756921"/>
    </source>
</evidence>
<keyword evidence="1" id="KW-0539">Nucleus</keyword>
<reference evidence="4" key="1">
    <citation type="journal article" date="2020" name="Mol. Plant Microbe Interact.">
        <title>Genome Sequence of the Biocontrol Agent Coniothyrium minitans strain Conio (IMI 134523).</title>
        <authorList>
            <person name="Patel D."/>
            <person name="Shittu T.A."/>
            <person name="Baroncelli R."/>
            <person name="Muthumeenakshi S."/>
            <person name="Osborne T.H."/>
            <person name="Janganan T.K."/>
            <person name="Sreenivasaprasad S."/>
        </authorList>
    </citation>
    <scope>NUCLEOTIDE SEQUENCE</scope>
    <source>
        <strain evidence="4">Conio</strain>
    </source>
</reference>
<feature type="region of interest" description="Disordered" evidence="2">
    <location>
        <begin position="688"/>
        <end position="716"/>
    </location>
</feature>
<accession>A0A9P6G7W7</accession>
<sequence>MASNARRMSTLTQKLSSEEDWQDLISWDGELYDPLFQGDLGITTTSAGNPYGRDSFSSNTRAPESESSEQFYNPSTAASVFDGPSSFDYAVSRPPSVIKRHSWLSGSPSYTTSATSPLAAQVGMPYQGSVEACDSMLSPGLGYPPSPFFDARSYGSSSSYQTAPTSDLFNPYVAGTSHSFSGLDVYASQALENVGTWVEPSVEPIIEVHQEDGTGAMPIPIPQIGPQRFSNTFSSHPWTNHSSYHQTQPNQPRAITIPQPQIRVSSSPSDHHTRAAIERHPSVRQQSQHWSRRVPPVLSTSPEQQRSPRPALLTRSLSSPRRSRNNKLASPSSTTDNFGWVSYQPNTQHRLVPSGAEGSRRRQRGRVGALTAQQRSHAALMRLVGSCSNCKKRKEKCDPGTPCRSCIDHYKVDLVNHPCRDRLVSGLASVFLAERHGWHPTARPIEASFGAYHVLPGSHSIPIIFGFGSVLHVPVALIRLDNHTGPLLHAHTVYAWPPTAAPPQTRTHAVLPAVLTAEAMLTLEELLDTHLVLLVREHFRAFPPFTSPLRVLGHIYTYYRALPPASPAAHLLAQSLKLLVLVHVGGDITLPAPSTSPALSSLLSRVPDVPEGVVPTPCFVRAQLGAIMPRLALRLMREVLLGLEQLLLGRAEREWPLAVATLATLCMTVESVQYHAAKLPYHQAHAQAHDSSSSSAAAAAAAAAPPDGASEHDFQGDEDAVRQLREFYRRCFAGCHARLSPDWRGDLEAGPRRDAKKMELPPEDRFVENMRAAVRSAGPGYLAATAGAERRGEEDMGWFFDRLVAGLLVLRVG</sequence>
<dbReference type="InterPro" id="IPR036864">
    <property type="entry name" value="Zn2-C6_fun-type_DNA-bd_sf"/>
</dbReference>
<feature type="region of interest" description="Disordered" evidence="2">
    <location>
        <begin position="43"/>
        <end position="72"/>
    </location>
</feature>
<dbReference type="OrthoDB" id="3921198at2759"/>
<dbReference type="PANTHER" id="PTHR35392:SF3">
    <property type="entry name" value="ZN(2)-C6 FUNGAL-TYPE DOMAIN-CONTAINING PROTEIN"/>
    <property type="match status" value="1"/>
</dbReference>
<protein>
    <recommendedName>
        <fullName evidence="3">Zn(2)-C6 fungal-type domain-containing protein</fullName>
    </recommendedName>
</protein>
<dbReference type="PANTHER" id="PTHR35392">
    <property type="entry name" value="ZN(II)2CYS6 TRANSCRIPTION FACTOR (EUROFUNG)-RELATED-RELATED"/>
    <property type="match status" value="1"/>
</dbReference>
<dbReference type="SUPFAM" id="SSF57701">
    <property type="entry name" value="Zn2/Cys6 DNA-binding domain"/>
    <property type="match status" value="1"/>
</dbReference>
<comment type="caution">
    <text evidence="4">The sequence shown here is derived from an EMBL/GenBank/DDBJ whole genome shotgun (WGS) entry which is preliminary data.</text>
</comment>
<organism evidence="4 5">
    <name type="scientific">Paraphaeosphaeria minitans</name>
    <dbReference type="NCBI Taxonomy" id="565426"/>
    <lineage>
        <taxon>Eukaryota</taxon>
        <taxon>Fungi</taxon>
        <taxon>Dikarya</taxon>
        <taxon>Ascomycota</taxon>
        <taxon>Pezizomycotina</taxon>
        <taxon>Dothideomycetes</taxon>
        <taxon>Pleosporomycetidae</taxon>
        <taxon>Pleosporales</taxon>
        <taxon>Massarineae</taxon>
        <taxon>Didymosphaeriaceae</taxon>
        <taxon>Paraphaeosphaeria</taxon>
    </lineage>
</organism>
<evidence type="ECO:0000256" key="1">
    <source>
        <dbReference type="ARBA" id="ARBA00023242"/>
    </source>
</evidence>
<dbReference type="GO" id="GO:0000981">
    <property type="term" value="F:DNA-binding transcription factor activity, RNA polymerase II-specific"/>
    <property type="evidence" value="ECO:0007669"/>
    <property type="project" value="InterPro"/>
</dbReference>
<dbReference type="GO" id="GO:0008270">
    <property type="term" value="F:zinc ion binding"/>
    <property type="evidence" value="ECO:0007669"/>
    <property type="project" value="InterPro"/>
</dbReference>
<dbReference type="AlphaFoldDB" id="A0A9P6G7W7"/>
<feature type="compositionally biased region" description="Low complexity" evidence="2">
    <location>
        <begin position="307"/>
        <end position="320"/>
    </location>
</feature>
<dbReference type="InterPro" id="IPR052973">
    <property type="entry name" value="Fungal_sec-metab_reg_TF"/>
</dbReference>
<evidence type="ECO:0000259" key="3">
    <source>
        <dbReference type="PROSITE" id="PS50048"/>
    </source>
</evidence>
<dbReference type="InterPro" id="IPR001138">
    <property type="entry name" value="Zn2Cys6_DnaBD"/>
</dbReference>
<feature type="domain" description="Zn(2)-C6 fungal-type" evidence="3">
    <location>
        <begin position="386"/>
        <end position="421"/>
    </location>
</feature>